<dbReference type="Pfam" id="PF00482">
    <property type="entry name" value="T2SSF"/>
    <property type="match status" value="1"/>
</dbReference>
<feature type="transmembrane region" description="Helical" evidence="6">
    <location>
        <begin position="6"/>
        <end position="24"/>
    </location>
</feature>
<sequence>MSGPSALGALLGVAVAAGVLLVCARWRRLRKPRLVDRARVISSGVEEGVRIESLRLLAELVSPILTVLSPRSSTPDSVVTRLRSAGLPGEVTRYRLSQVAWMVGGFIVGATLGSVILVARSGSIVVVVALAGLGIVAAYLLQDWSLSMRAKRRGKRMGEQLPTVAELLAFAVAAGEPPLAALERVSHTLDGELAAELETVVSDVRVGESFSVALRDLAGRTQSQAVGRFIDGIVVSLERGSPLAEVLRSQAADARAAGRRQLLESAGRREVAMLVPVVFLILPIVVVIALFPGVYGITLSIP</sequence>
<protein>
    <submittedName>
        <fullName evidence="8">Unannotated protein</fullName>
    </submittedName>
</protein>
<keyword evidence="2" id="KW-1003">Cell membrane</keyword>
<name>A0A6J7HT62_9ZZZZ</name>
<dbReference type="Gene3D" id="1.20.81.30">
    <property type="entry name" value="Type II secretion system (T2SS), domain F"/>
    <property type="match status" value="1"/>
</dbReference>
<evidence type="ECO:0000256" key="3">
    <source>
        <dbReference type="ARBA" id="ARBA00022692"/>
    </source>
</evidence>
<dbReference type="PANTHER" id="PTHR35007">
    <property type="entry name" value="INTEGRAL MEMBRANE PROTEIN-RELATED"/>
    <property type="match status" value="1"/>
</dbReference>
<comment type="subcellular location">
    <subcellularLocation>
        <location evidence="1">Cell membrane</location>
        <topology evidence="1">Multi-pass membrane protein</topology>
    </subcellularLocation>
</comment>
<keyword evidence="3 6" id="KW-0812">Transmembrane</keyword>
<reference evidence="8" key="1">
    <citation type="submission" date="2020-05" db="EMBL/GenBank/DDBJ databases">
        <authorList>
            <person name="Chiriac C."/>
            <person name="Salcher M."/>
            <person name="Ghai R."/>
            <person name="Kavagutti S V."/>
        </authorList>
    </citation>
    <scope>NUCLEOTIDE SEQUENCE</scope>
</reference>
<proteinExistence type="predicted"/>
<gene>
    <name evidence="8" type="ORF">UFOPK3610_01509</name>
</gene>
<dbReference type="PANTHER" id="PTHR35007:SF2">
    <property type="entry name" value="PILUS ASSEMBLE PROTEIN"/>
    <property type="match status" value="1"/>
</dbReference>
<feature type="transmembrane region" description="Helical" evidence="6">
    <location>
        <begin position="99"/>
        <end position="118"/>
    </location>
</feature>
<evidence type="ECO:0000313" key="8">
    <source>
        <dbReference type="EMBL" id="CAB4922788.1"/>
    </source>
</evidence>
<evidence type="ECO:0000256" key="4">
    <source>
        <dbReference type="ARBA" id="ARBA00022989"/>
    </source>
</evidence>
<evidence type="ECO:0000259" key="7">
    <source>
        <dbReference type="Pfam" id="PF00482"/>
    </source>
</evidence>
<accession>A0A6J7HT62</accession>
<evidence type="ECO:0000256" key="6">
    <source>
        <dbReference type="SAM" id="Phobius"/>
    </source>
</evidence>
<dbReference type="InterPro" id="IPR042094">
    <property type="entry name" value="T2SS_GspF_sf"/>
</dbReference>
<evidence type="ECO:0000256" key="5">
    <source>
        <dbReference type="ARBA" id="ARBA00023136"/>
    </source>
</evidence>
<dbReference type="EMBL" id="CAFBMR010000075">
    <property type="protein sequence ID" value="CAB4922788.1"/>
    <property type="molecule type" value="Genomic_DNA"/>
</dbReference>
<evidence type="ECO:0000256" key="1">
    <source>
        <dbReference type="ARBA" id="ARBA00004651"/>
    </source>
</evidence>
<keyword evidence="4 6" id="KW-1133">Transmembrane helix</keyword>
<evidence type="ECO:0000256" key="2">
    <source>
        <dbReference type="ARBA" id="ARBA00022475"/>
    </source>
</evidence>
<feature type="transmembrane region" description="Helical" evidence="6">
    <location>
        <begin position="124"/>
        <end position="146"/>
    </location>
</feature>
<dbReference type="GO" id="GO:0005886">
    <property type="term" value="C:plasma membrane"/>
    <property type="evidence" value="ECO:0007669"/>
    <property type="project" value="UniProtKB-SubCell"/>
</dbReference>
<keyword evidence="5 6" id="KW-0472">Membrane</keyword>
<feature type="transmembrane region" description="Helical" evidence="6">
    <location>
        <begin position="271"/>
        <end position="295"/>
    </location>
</feature>
<dbReference type="AlphaFoldDB" id="A0A6J7HT62"/>
<dbReference type="InterPro" id="IPR018076">
    <property type="entry name" value="T2SS_GspF_dom"/>
</dbReference>
<organism evidence="8">
    <name type="scientific">freshwater metagenome</name>
    <dbReference type="NCBI Taxonomy" id="449393"/>
    <lineage>
        <taxon>unclassified sequences</taxon>
        <taxon>metagenomes</taxon>
        <taxon>ecological metagenomes</taxon>
    </lineage>
</organism>
<feature type="domain" description="Type II secretion system protein GspF" evidence="7">
    <location>
        <begin position="166"/>
        <end position="290"/>
    </location>
</feature>